<evidence type="ECO:0000256" key="8">
    <source>
        <dbReference type="ARBA" id="ARBA00023002"/>
    </source>
</evidence>
<keyword evidence="11" id="KW-0275">Fatty acid biosynthesis</keyword>
<keyword evidence="14" id="KW-1185">Reference proteome</keyword>
<dbReference type="GO" id="GO:0005789">
    <property type="term" value="C:endoplasmic reticulum membrane"/>
    <property type="evidence" value="ECO:0007669"/>
    <property type="project" value="TreeGrafter"/>
</dbReference>
<dbReference type="EMBL" id="JBBNAG010000001">
    <property type="protein sequence ID" value="KAK9165058.1"/>
    <property type="molecule type" value="Genomic_DNA"/>
</dbReference>
<dbReference type="Proteomes" id="UP001419268">
    <property type="component" value="Unassembled WGS sequence"/>
</dbReference>
<reference evidence="13 14" key="1">
    <citation type="submission" date="2024-01" db="EMBL/GenBank/DDBJ databases">
        <title>Genome assemblies of Stephania.</title>
        <authorList>
            <person name="Yang L."/>
        </authorList>
    </citation>
    <scope>NUCLEOTIDE SEQUENCE [LARGE SCALE GENOMIC DNA]</scope>
    <source>
        <strain evidence="13">JXDWG</strain>
        <tissue evidence="13">Leaf</tissue>
    </source>
</reference>
<evidence type="ECO:0000256" key="1">
    <source>
        <dbReference type="ARBA" id="ARBA00004141"/>
    </source>
</evidence>
<organism evidence="13 14">
    <name type="scientific">Stephania cephalantha</name>
    <dbReference type="NCBI Taxonomy" id="152367"/>
    <lineage>
        <taxon>Eukaryota</taxon>
        <taxon>Viridiplantae</taxon>
        <taxon>Streptophyta</taxon>
        <taxon>Embryophyta</taxon>
        <taxon>Tracheophyta</taxon>
        <taxon>Spermatophyta</taxon>
        <taxon>Magnoliopsida</taxon>
        <taxon>Ranunculales</taxon>
        <taxon>Menispermaceae</taxon>
        <taxon>Menispermoideae</taxon>
        <taxon>Cissampelideae</taxon>
        <taxon>Stephania</taxon>
    </lineage>
</organism>
<keyword evidence="10 12" id="KW-0472">Membrane</keyword>
<dbReference type="CDD" id="cd03505">
    <property type="entry name" value="Delta9-FADS-like"/>
    <property type="match status" value="1"/>
</dbReference>
<keyword evidence="9" id="KW-0443">Lipid metabolism</keyword>
<evidence type="ECO:0000256" key="10">
    <source>
        <dbReference type="ARBA" id="ARBA00023136"/>
    </source>
</evidence>
<evidence type="ECO:0000256" key="4">
    <source>
        <dbReference type="ARBA" id="ARBA00022516"/>
    </source>
</evidence>
<dbReference type="GO" id="GO:0042761">
    <property type="term" value="P:very long-chain fatty acid biosynthetic process"/>
    <property type="evidence" value="ECO:0007669"/>
    <property type="project" value="TreeGrafter"/>
</dbReference>
<evidence type="ECO:0000256" key="9">
    <source>
        <dbReference type="ARBA" id="ARBA00023098"/>
    </source>
</evidence>
<keyword evidence="4" id="KW-0444">Lipid biosynthesis</keyword>
<accession>A0AAP0L5S5</accession>
<feature type="transmembrane region" description="Helical" evidence="12">
    <location>
        <begin position="66"/>
        <end position="84"/>
    </location>
</feature>
<evidence type="ECO:0000256" key="12">
    <source>
        <dbReference type="SAM" id="Phobius"/>
    </source>
</evidence>
<evidence type="ECO:0000313" key="13">
    <source>
        <dbReference type="EMBL" id="KAK9165058.1"/>
    </source>
</evidence>
<dbReference type="InterPro" id="IPR015876">
    <property type="entry name" value="Acyl-CoA_DS"/>
</dbReference>
<comment type="pathway">
    <text evidence="2">Lipid metabolism.</text>
</comment>
<keyword evidence="8" id="KW-0560">Oxidoreductase</keyword>
<evidence type="ECO:0000256" key="11">
    <source>
        <dbReference type="ARBA" id="ARBA00023160"/>
    </source>
</evidence>
<feature type="transmembrane region" description="Helical" evidence="12">
    <location>
        <begin position="41"/>
        <end position="60"/>
    </location>
</feature>
<evidence type="ECO:0000256" key="6">
    <source>
        <dbReference type="ARBA" id="ARBA00022832"/>
    </source>
</evidence>
<dbReference type="PANTHER" id="PTHR11351:SF31">
    <property type="entry name" value="DESATURASE 1, ISOFORM A-RELATED"/>
    <property type="match status" value="1"/>
</dbReference>
<evidence type="ECO:0000313" key="14">
    <source>
        <dbReference type="Proteomes" id="UP001419268"/>
    </source>
</evidence>
<dbReference type="PANTHER" id="PTHR11351">
    <property type="entry name" value="ACYL-COA DESATURASE"/>
    <property type="match status" value="1"/>
</dbReference>
<gene>
    <name evidence="13" type="ORF">Scep_000249</name>
</gene>
<comment type="caution">
    <text evidence="13">The sequence shown here is derived from an EMBL/GenBank/DDBJ whole genome shotgun (WGS) entry which is preliminary data.</text>
</comment>
<keyword evidence="7 12" id="KW-1133">Transmembrane helix</keyword>
<comment type="similarity">
    <text evidence="3">Belongs to the fatty acid desaturase type 1 family.</text>
</comment>
<evidence type="ECO:0000256" key="5">
    <source>
        <dbReference type="ARBA" id="ARBA00022692"/>
    </source>
</evidence>
<evidence type="ECO:0000256" key="2">
    <source>
        <dbReference type="ARBA" id="ARBA00005189"/>
    </source>
</evidence>
<dbReference type="AlphaFoldDB" id="A0AAP0L5S5"/>
<dbReference type="GO" id="GO:0016717">
    <property type="term" value="F:oxidoreductase activity, acting on paired donors, with oxidation of a pair of donors resulting in the reduction of molecular oxygen to two molecules of water"/>
    <property type="evidence" value="ECO:0007669"/>
    <property type="project" value="InterPro"/>
</dbReference>
<name>A0AAP0L5S5_9MAGN</name>
<evidence type="ECO:0000256" key="3">
    <source>
        <dbReference type="ARBA" id="ARBA00009295"/>
    </source>
</evidence>
<keyword evidence="5 12" id="KW-0812">Transmembrane</keyword>
<keyword evidence="6" id="KW-0276">Fatty acid metabolism</keyword>
<evidence type="ECO:0000256" key="7">
    <source>
        <dbReference type="ARBA" id="ARBA00022989"/>
    </source>
</evidence>
<protein>
    <recommendedName>
        <fullName evidence="15">Fatty acid desaturase domain-containing protein</fullName>
    </recommendedName>
</protein>
<comment type="subcellular location">
    <subcellularLocation>
        <location evidence="1">Membrane</location>
        <topology evidence="1">Multi-pass membrane protein</topology>
    </subcellularLocation>
</comment>
<sequence>MVTVKENLESSPYYKIPFSHVVAKKRAKNVYWGCKWNVKDICQATTVLVVHGLCLFAPFYFNWKAVWLGVVLSWITGIGITVSFHRNLAHSSFKLPKGDPIDWVSIHKYHHKYVDTERDPHSPVEGFWFSHVNWLFDMDYMNQKTGVRIVLTLHGTFLVNSACHIWGRRDWNTRDLSKNNWLVAILTFGEGWHNNHHAFEFSATFSQRWWQVDFGWCLIKLMETIGLATEVKVPSEVHKQKMMIPST</sequence>
<evidence type="ECO:0008006" key="15">
    <source>
        <dbReference type="Google" id="ProtNLM"/>
    </source>
</evidence>
<proteinExistence type="inferred from homology"/>